<dbReference type="AlphaFoldDB" id="A0A0W0S7T8"/>
<organism evidence="1 3">
    <name type="scientific">Legionella cherrii</name>
    <dbReference type="NCBI Taxonomy" id="28084"/>
    <lineage>
        <taxon>Bacteria</taxon>
        <taxon>Pseudomonadati</taxon>
        <taxon>Pseudomonadota</taxon>
        <taxon>Gammaproteobacteria</taxon>
        <taxon>Legionellales</taxon>
        <taxon>Legionellaceae</taxon>
        <taxon>Legionella</taxon>
    </lineage>
</organism>
<protein>
    <submittedName>
        <fullName evidence="2">Dot/Icm secretion system substrate</fullName>
    </submittedName>
    <submittedName>
        <fullName evidence="1">Substrate of the Dot/Icm secretion system</fullName>
    </submittedName>
</protein>
<accession>A0A0W0S7T8</accession>
<dbReference type="EMBL" id="LNXW01000013">
    <property type="protein sequence ID" value="KTC79360.1"/>
    <property type="molecule type" value="Genomic_DNA"/>
</dbReference>
<dbReference type="Proteomes" id="UP000054921">
    <property type="component" value="Unassembled WGS sequence"/>
</dbReference>
<evidence type="ECO:0000313" key="2">
    <source>
        <dbReference type="EMBL" id="VEB37099.1"/>
    </source>
</evidence>
<reference evidence="1 3" key="1">
    <citation type="submission" date="2015-11" db="EMBL/GenBank/DDBJ databases">
        <title>Genomic analysis of 38 Legionella species identifies large and diverse effector repertoires.</title>
        <authorList>
            <person name="Burstein D."/>
            <person name="Amaro F."/>
            <person name="Zusman T."/>
            <person name="Lifshitz Z."/>
            <person name="Cohen O."/>
            <person name="Gilbert J.A."/>
            <person name="Pupko T."/>
            <person name="Shuman H.A."/>
            <person name="Segal G."/>
        </authorList>
    </citation>
    <scope>NUCLEOTIDE SEQUENCE [LARGE SCALE GENOMIC DNA]</scope>
    <source>
        <strain evidence="1 3">ORW</strain>
    </source>
</reference>
<gene>
    <name evidence="1" type="ORF">Lche_1380</name>
    <name evidence="2" type="ORF">NCTC11976_02041</name>
</gene>
<evidence type="ECO:0000313" key="3">
    <source>
        <dbReference type="Proteomes" id="UP000054921"/>
    </source>
</evidence>
<dbReference type="RefSeq" id="WP_028381847.1">
    <property type="nucleotide sequence ID" value="NZ_CAAAIT010000008.1"/>
</dbReference>
<dbReference type="PATRIC" id="fig|28084.5.peg.1503"/>
<sequence length="423" mass="49239">MTFIPPAFETFKISTLNLKPKYSLLLERYNIMDGTISGGSTSCLEVLIARTNDVITCKTDRESQVEVFNLLINELRQIPKEDEKQIEQGALFLLGALLHRYFRLIKEYDDFNSYASWTIFGKCEVTSCRLFLAIRKALHFKEIEVVKKRFREEDLKILDAVTAVEALETFRDNMLMENKEKVPQFMKYPHFAKDENFKQYLGDMIKEQTKRGEACLRRFKAIHFVQSLALQIEEERKEVEKDIEKWSKAIAKDYKDFNAFRLLNDVAILESIMKHVKSERSRNIIFKLFYTPFIQDNLAATDHSTFQTKMKECHNFTCSFMLFGGYALLLQQPNLLDSDLLFTIQQALGLEKSLDELTSEDMRDGVKFLREYLETEPAVSNDGLDYEFFGGKEKLKGAITRAEKELTLPKASQKESTEIVFTY</sequence>
<dbReference type="STRING" id="28084.Lche_1380"/>
<dbReference type="EMBL" id="LR134173">
    <property type="protein sequence ID" value="VEB37099.1"/>
    <property type="molecule type" value="Genomic_DNA"/>
</dbReference>
<proteinExistence type="predicted"/>
<dbReference type="Proteomes" id="UP000277577">
    <property type="component" value="Chromosome"/>
</dbReference>
<keyword evidence="4" id="KW-1185">Reference proteome</keyword>
<dbReference type="OrthoDB" id="5647612at2"/>
<evidence type="ECO:0000313" key="1">
    <source>
        <dbReference type="EMBL" id="KTC79360.1"/>
    </source>
</evidence>
<evidence type="ECO:0000313" key="4">
    <source>
        <dbReference type="Proteomes" id="UP000277577"/>
    </source>
</evidence>
<name>A0A0W0S7T8_9GAMM</name>
<reference evidence="2 4" key="2">
    <citation type="submission" date="2018-12" db="EMBL/GenBank/DDBJ databases">
        <authorList>
            <consortium name="Pathogen Informatics"/>
        </authorList>
    </citation>
    <scope>NUCLEOTIDE SEQUENCE [LARGE SCALE GENOMIC DNA]</scope>
    <source>
        <strain evidence="2 4">NCTC11976</strain>
    </source>
</reference>